<name>A0AA39IKP6_9BILA</name>
<protein>
    <submittedName>
        <fullName evidence="3">Uncharacterized protein</fullName>
    </submittedName>
</protein>
<proteinExistence type="predicted"/>
<evidence type="ECO:0000256" key="2">
    <source>
        <dbReference type="SAM" id="SignalP"/>
    </source>
</evidence>
<feature type="compositionally biased region" description="Low complexity" evidence="1">
    <location>
        <begin position="271"/>
        <end position="287"/>
    </location>
</feature>
<feature type="signal peptide" evidence="2">
    <location>
        <begin position="1"/>
        <end position="26"/>
    </location>
</feature>
<dbReference type="Proteomes" id="UP001175271">
    <property type="component" value="Unassembled WGS sequence"/>
</dbReference>
<feature type="compositionally biased region" description="Basic and acidic residues" evidence="1">
    <location>
        <begin position="224"/>
        <end position="237"/>
    </location>
</feature>
<keyword evidence="4" id="KW-1185">Reference proteome</keyword>
<feature type="region of interest" description="Disordered" evidence="1">
    <location>
        <begin position="224"/>
        <end position="300"/>
    </location>
</feature>
<gene>
    <name evidence="3" type="ORF">QR680_009534</name>
</gene>
<feature type="compositionally biased region" description="Basic residues" evidence="1">
    <location>
        <begin position="260"/>
        <end position="270"/>
    </location>
</feature>
<dbReference type="AlphaFoldDB" id="A0AA39IKP6"/>
<keyword evidence="2" id="KW-0732">Signal</keyword>
<evidence type="ECO:0000256" key="1">
    <source>
        <dbReference type="SAM" id="MobiDB-lite"/>
    </source>
</evidence>
<dbReference type="EMBL" id="JAUCMV010000001">
    <property type="protein sequence ID" value="KAK0426098.1"/>
    <property type="molecule type" value="Genomic_DNA"/>
</dbReference>
<reference evidence="3" key="1">
    <citation type="submission" date="2023-06" db="EMBL/GenBank/DDBJ databases">
        <title>Genomic analysis of the entomopathogenic nematode Steinernema hermaphroditum.</title>
        <authorList>
            <person name="Schwarz E.M."/>
            <person name="Heppert J.K."/>
            <person name="Baniya A."/>
            <person name="Schwartz H.T."/>
            <person name="Tan C.-H."/>
            <person name="Antoshechkin I."/>
            <person name="Sternberg P.W."/>
            <person name="Goodrich-Blair H."/>
            <person name="Dillman A.R."/>
        </authorList>
    </citation>
    <scope>NUCLEOTIDE SEQUENCE</scope>
    <source>
        <strain evidence="3">PS9179</strain>
        <tissue evidence="3">Whole animal</tissue>
    </source>
</reference>
<accession>A0AA39IKP6</accession>
<organism evidence="3 4">
    <name type="scientific">Steinernema hermaphroditum</name>
    <dbReference type="NCBI Taxonomy" id="289476"/>
    <lineage>
        <taxon>Eukaryota</taxon>
        <taxon>Metazoa</taxon>
        <taxon>Ecdysozoa</taxon>
        <taxon>Nematoda</taxon>
        <taxon>Chromadorea</taxon>
        <taxon>Rhabditida</taxon>
        <taxon>Tylenchina</taxon>
        <taxon>Panagrolaimomorpha</taxon>
        <taxon>Strongyloidoidea</taxon>
        <taxon>Steinernematidae</taxon>
        <taxon>Steinernema</taxon>
    </lineage>
</organism>
<feature type="compositionally biased region" description="Basic and acidic residues" evidence="1">
    <location>
        <begin position="126"/>
        <end position="141"/>
    </location>
</feature>
<sequence>MCKSDESPRRLHLLLLLVLTSSLCSAQSSTIEMAHANGETMMMPKGVFHYSNAETAFESKMKLPEMNPINPLAALSDLIDTAAEAGSKRQSMSGIHIPLPFGIRPLNFQLSQDVESGVGMANTMSDEEKRNTTLTETRVETESMPQMPKKERDALERARRICLGNSQKECDSALDDYHRIRFHSSPMEEEKLAKLSEPQDVGHFLSQGLAKWVVPSLGTKLREMATSRSASEEKFSEEADLTEPRPPAPKSPYFSEIRRHPTRRRARLHLPARGGESTAATSPSTSPSRRRTSKLALVPR</sequence>
<comment type="caution">
    <text evidence="3">The sequence shown here is derived from an EMBL/GenBank/DDBJ whole genome shotgun (WGS) entry which is preliminary data.</text>
</comment>
<feature type="region of interest" description="Disordered" evidence="1">
    <location>
        <begin position="126"/>
        <end position="151"/>
    </location>
</feature>
<evidence type="ECO:0000313" key="3">
    <source>
        <dbReference type="EMBL" id="KAK0426098.1"/>
    </source>
</evidence>
<feature type="chain" id="PRO_5041240593" evidence="2">
    <location>
        <begin position="27"/>
        <end position="300"/>
    </location>
</feature>
<evidence type="ECO:0000313" key="4">
    <source>
        <dbReference type="Proteomes" id="UP001175271"/>
    </source>
</evidence>